<evidence type="ECO:0000313" key="5">
    <source>
        <dbReference type="EMBL" id="GEJ58991.1"/>
    </source>
</evidence>
<keyword evidence="1" id="KW-0813">Transport</keyword>
<evidence type="ECO:0000313" key="6">
    <source>
        <dbReference type="Proteomes" id="UP000503640"/>
    </source>
</evidence>
<dbReference type="Pfam" id="PF00005">
    <property type="entry name" value="ABC_tran"/>
    <property type="match status" value="1"/>
</dbReference>
<dbReference type="PANTHER" id="PTHR45772:SF7">
    <property type="entry name" value="AMINO ACID ABC TRANSPORTER ATP-BINDING PROTEIN"/>
    <property type="match status" value="1"/>
</dbReference>
<proteinExistence type="predicted"/>
<dbReference type="GO" id="GO:0015188">
    <property type="term" value="F:L-isoleucine transmembrane transporter activity"/>
    <property type="evidence" value="ECO:0007669"/>
    <property type="project" value="TreeGrafter"/>
</dbReference>
<accession>A0A7I9VRK5</accession>
<dbReference type="GO" id="GO:1903806">
    <property type="term" value="P:L-isoleucine import across plasma membrane"/>
    <property type="evidence" value="ECO:0007669"/>
    <property type="project" value="TreeGrafter"/>
</dbReference>
<reference evidence="6" key="1">
    <citation type="journal article" date="2020" name="Appl. Environ. Microbiol.">
        <title>Diazotrophic Anaeromyxobacter Isolates from Soils.</title>
        <authorList>
            <person name="Masuda Y."/>
            <person name="Yamanaka H."/>
            <person name="Xu Z.X."/>
            <person name="Shiratori Y."/>
            <person name="Aono T."/>
            <person name="Amachi S."/>
            <person name="Senoo K."/>
            <person name="Itoh H."/>
        </authorList>
    </citation>
    <scope>NUCLEOTIDE SEQUENCE [LARGE SCALE GENOMIC DNA]</scope>
    <source>
        <strain evidence="6">R267</strain>
    </source>
</reference>
<organism evidence="5 6">
    <name type="scientific">Anaeromyxobacter diazotrophicus</name>
    <dbReference type="NCBI Taxonomy" id="2590199"/>
    <lineage>
        <taxon>Bacteria</taxon>
        <taxon>Pseudomonadati</taxon>
        <taxon>Myxococcota</taxon>
        <taxon>Myxococcia</taxon>
        <taxon>Myxococcales</taxon>
        <taxon>Cystobacterineae</taxon>
        <taxon>Anaeromyxobacteraceae</taxon>
        <taxon>Anaeromyxobacter</taxon>
    </lineage>
</organism>
<dbReference type="Proteomes" id="UP000503640">
    <property type="component" value="Unassembled WGS sequence"/>
</dbReference>
<dbReference type="FunFam" id="3.40.50.300:FF:000421">
    <property type="entry name" value="Branched-chain amino acid ABC transporter ATP-binding protein"/>
    <property type="match status" value="1"/>
</dbReference>
<dbReference type="GO" id="GO:0016887">
    <property type="term" value="F:ATP hydrolysis activity"/>
    <property type="evidence" value="ECO:0007669"/>
    <property type="project" value="InterPro"/>
</dbReference>
<dbReference type="CDD" id="cd03219">
    <property type="entry name" value="ABC_Mj1267_LivG_branched"/>
    <property type="match status" value="1"/>
</dbReference>
<evidence type="ECO:0000259" key="4">
    <source>
        <dbReference type="PROSITE" id="PS50893"/>
    </source>
</evidence>
<keyword evidence="3 5" id="KW-0067">ATP-binding</keyword>
<keyword evidence="2" id="KW-0547">Nucleotide-binding</keyword>
<dbReference type="RefSeq" id="WP_176068035.1">
    <property type="nucleotide sequence ID" value="NZ_BJTG01000009.1"/>
</dbReference>
<dbReference type="GO" id="GO:0005304">
    <property type="term" value="F:L-valine transmembrane transporter activity"/>
    <property type="evidence" value="ECO:0007669"/>
    <property type="project" value="TreeGrafter"/>
</dbReference>
<evidence type="ECO:0000256" key="2">
    <source>
        <dbReference type="ARBA" id="ARBA00022741"/>
    </source>
</evidence>
<evidence type="ECO:0000256" key="1">
    <source>
        <dbReference type="ARBA" id="ARBA00022448"/>
    </source>
</evidence>
<dbReference type="InterPro" id="IPR027417">
    <property type="entry name" value="P-loop_NTPase"/>
</dbReference>
<dbReference type="GO" id="GO:0005886">
    <property type="term" value="C:plasma membrane"/>
    <property type="evidence" value="ECO:0007669"/>
    <property type="project" value="TreeGrafter"/>
</dbReference>
<name>A0A7I9VRK5_9BACT</name>
<dbReference type="SUPFAM" id="SSF52540">
    <property type="entry name" value="P-loop containing nucleoside triphosphate hydrolases"/>
    <property type="match status" value="1"/>
</dbReference>
<dbReference type="PROSITE" id="PS50893">
    <property type="entry name" value="ABC_TRANSPORTER_2"/>
    <property type="match status" value="1"/>
</dbReference>
<dbReference type="GO" id="GO:0015808">
    <property type="term" value="P:L-alanine transport"/>
    <property type="evidence" value="ECO:0007669"/>
    <property type="project" value="TreeGrafter"/>
</dbReference>
<dbReference type="PROSITE" id="PS00211">
    <property type="entry name" value="ABC_TRANSPORTER_1"/>
    <property type="match status" value="1"/>
</dbReference>
<dbReference type="Pfam" id="PF12399">
    <property type="entry name" value="BCA_ABC_TP_C"/>
    <property type="match status" value="1"/>
</dbReference>
<dbReference type="InterPro" id="IPR003593">
    <property type="entry name" value="AAA+_ATPase"/>
</dbReference>
<evidence type="ECO:0000256" key="3">
    <source>
        <dbReference type="ARBA" id="ARBA00022840"/>
    </source>
</evidence>
<dbReference type="GO" id="GO:0005524">
    <property type="term" value="F:ATP binding"/>
    <property type="evidence" value="ECO:0007669"/>
    <property type="project" value="UniProtKB-KW"/>
</dbReference>
<dbReference type="GO" id="GO:0015192">
    <property type="term" value="F:L-phenylalanine transmembrane transporter activity"/>
    <property type="evidence" value="ECO:0007669"/>
    <property type="project" value="TreeGrafter"/>
</dbReference>
<dbReference type="InterPro" id="IPR003439">
    <property type="entry name" value="ABC_transporter-like_ATP-bd"/>
</dbReference>
<gene>
    <name evidence="5" type="ORF">AMYX_37320</name>
</gene>
<dbReference type="PANTHER" id="PTHR45772">
    <property type="entry name" value="CONSERVED COMPONENT OF ABC TRANSPORTER FOR NATURAL AMINO ACIDS-RELATED"/>
    <property type="match status" value="1"/>
</dbReference>
<dbReference type="Gene3D" id="3.40.50.300">
    <property type="entry name" value="P-loop containing nucleotide triphosphate hydrolases"/>
    <property type="match status" value="1"/>
</dbReference>
<dbReference type="GO" id="GO:0042941">
    <property type="term" value="P:D-alanine transmembrane transport"/>
    <property type="evidence" value="ECO:0007669"/>
    <property type="project" value="TreeGrafter"/>
</dbReference>
<protein>
    <submittedName>
        <fullName evidence="5">ABC transporter ATP-binding protein</fullName>
    </submittedName>
</protein>
<dbReference type="InterPro" id="IPR032823">
    <property type="entry name" value="BCA_ABC_TP_C"/>
</dbReference>
<dbReference type="EMBL" id="BJTG01000009">
    <property type="protein sequence ID" value="GEJ58991.1"/>
    <property type="molecule type" value="Genomic_DNA"/>
</dbReference>
<comment type="caution">
    <text evidence="5">The sequence shown here is derived from an EMBL/GenBank/DDBJ whole genome shotgun (WGS) entry which is preliminary data.</text>
</comment>
<dbReference type="GO" id="GO:1903805">
    <property type="term" value="P:L-valine import across plasma membrane"/>
    <property type="evidence" value="ECO:0007669"/>
    <property type="project" value="TreeGrafter"/>
</dbReference>
<dbReference type="SMART" id="SM00382">
    <property type="entry name" value="AAA"/>
    <property type="match status" value="1"/>
</dbReference>
<dbReference type="InterPro" id="IPR051120">
    <property type="entry name" value="ABC_AA/LPS_Transport"/>
</dbReference>
<dbReference type="AlphaFoldDB" id="A0A7I9VRK5"/>
<sequence length="254" mass="27598">MSLLEIRDITKSFGGLTAVNDVSFDVAEGSIVGLIGPNGAGKTTTFNLITGNYRADRGSVTFAGRSLVGMKTHRIVKLGVARTFQNIRLFQQLSALENVLAGRHCRTGAGLLGAMLRLPGQVKEERAAIARALEELHFVGLQERSLELAKNLAYGDQRRLEIARALASDPKLVILDEPAGGMNEQETDQLVELIARIKARGITILLIEHDMSLVMRACEHIVVLEYGEKIAEGSPKAIQANPRVIEAYLGTEEV</sequence>
<keyword evidence="6" id="KW-1185">Reference proteome</keyword>
<feature type="domain" description="ABC transporter" evidence="4">
    <location>
        <begin position="4"/>
        <end position="251"/>
    </location>
</feature>
<dbReference type="InterPro" id="IPR017871">
    <property type="entry name" value="ABC_transporter-like_CS"/>
</dbReference>